<feature type="transmembrane region" description="Helical" evidence="1">
    <location>
        <begin position="12"/>
        <end position="36"/>
    </location>
</feature>
<name>A0A377LZM2_ENTCL</name>
<dbReference type="AlphaFoldDB" id="A0A377LZM2"/>
<keyword evidence="2" id="KW-0808">Transferase</keyword>
<keyword evidence="1" id="KW-0472">Membrane</keyword>
<evidence type="ECO:0000313" key="2">
    <source>
        <dbReference type="EMBL" id="STQ10750.1"/>
    </source>
</evidence>
<dbReference type="Proteomes" id="UP000255106">
    <property type="component" value="Unassembled WGS sequence"/>
</dbReference>
<feature type="transmembrane region" description="Helical" evidence="1">
    <location>
        <begin position="48"/>
        <end position="68"/>
    </location>
</feature>
<feature type="transmembrane region" description="Helical" evidence="1">
    <location>
        <begin position="112"/>
        <end position="130"/>
    </location>
</feature>
<gene>
    <name evidence="2" type="ORF">NCTC10005_03503</name>
</gene>
<proteinExistence type="predicted"/>
<evidence type="ECO:0000256" key="1">
    <source>
        <dbReference type="SAM" id="Phobius"/>
    </source>
</evidence>
<keyword evidence="1" id="KW-0812">Transmembrane</keyword>
<protein>
    <submittedName>
        <fullName evidence="2">Sugar transferase</fullName>
    </submittedName>
</protein>
<dbReference type="GO" id="GO:0016740">
    <property type="term" value="F:transferase activity"/>
    <property type="evidence" value="ECO:0007669"/>
    <property type="project" value="UniProtKB-KW"/>
</dbReference>
<organism evidence="2 3">
    <name type="scientific">Enterobacter cloacae</name>
    <dbReference type="NCBI Taxonomy" id="550"/>
    <lineage>
        <taxon>Bacteria</taxon>
        <taxon>Pseudomonadati</taxon>
        <taxon>Pseudomonadota</taxon>
        <taxon>Gammaproteobacteria</taxon>
        <taxon>Enterobacterales</taxon>
        <taxon>Enterobacteriaceae</taxon>
        <taxon>Enterobacter</taxon>
        <taxon>Enterobacter cloacae complex</taxon>
    </lineage>
</organism>
<sequence length="210" mass="25236">MNKYNPLLCKFFLAPRILYFLTFHSHFQLVVCIGFFNDLYRFIPDNQLEMRIISHIILSIICVGWFWVRLRHYSYRKPFWFELKEIIRTIVIFAVFDLALVAFSKWQFSRYVWVFCWTFALILLPFFRAMTKHLLNRLGIWKKKTIIMGSGSNAVEAYFALQSEEMLGFDVVASMMKNLRNRCSRDCLFCVTRNSLADEENRGYSFHRRI</sequence>
<accession>A0A377LZM2</accession>
<keyword evidence="1" id="KW-1133">Transmembrane helix</keyword>
<evidence type="ECO:0000313" key="3">
    <source>
        <dbReference type="Proteomes" id="UP000255106"/>
    </source>
</evidence>
<reference evidence="2 3" key="1">
    <citation type="submission" date="2018-06" db="EMBL/GenBank/DDBJ databases">
        <authorList>
            <consortium name="Pathogen Informatics"/>
            <person name="Doyle S."/>
        </authorList>
    </citation>
    <scope>NUCLEOTIDE SEQUENCE [LARGE SCALE GENOMIC DNA]</scope>
    <source>
        <strain evidence="2 3">NCTC10005</strain>
    </source>
</reference>
<dbReference type="EMBL" id="UGJB01000004">
    <property type="protein sequence ID" value="STQ10750.1"/>
    <property type="molecule type" value="Genomic_DNA"/>
</dbReference>
<feature type="transmembrane region" description="Helical" evidence="1">
    <location>
        <begin position="89"/>
        <end position="106"/>
    </location>
</feature>